<evidence type="ECO:0000313" key="1">
    <source>
        <dbReference type="EMBL" id="ESW41474.1"/>
    </source>
</evidence>
<reference evidence="1 2" key="1">
    <citation type="submission" date="2013-10" db="EMBL/GenBank/DDBJ databases">
        <title>Whole Genome Shotgun Sequence of Pseudomonas taiwanensis SJ9.</title>
        <authorList>
            <person name="Hong S.-J."/>
            <person name="Shin J.-H."/>
        </authorList>
    </citation>
    <scope>NUCLEOTIDE SEQUENCE [LARGE SCALE GENOMIC DNA]</scope>
    <source>
        <strain evidence="1 2">SJ9</strain>
    </source>
</reference>
<dbReference type="EMBL" id="AXUP01000002">
    <property type="protein sequence ID" value="ESW41474.1"/>
    <property type="molecule type" value="Genomic_DNA"/>
</dbReference>
<name>V7DGR0_9PSED</name>
<proteinExistence type="predicted"/>
<protein>
    <submittedName>
        <fullName evidence="1">Uncharacterized protein</fullName>
    </submittedName>
</protein>
<comment type="caution">
    <text evidence="1">The sequence shown here is derived from an EMBL/GenBank/DDBJ whole genome shotgun (WGS) entry which is preliminary data.</text>
</comment>
<dbReference type="Proteomes" id="UP000018511">
    <property type="component" value="Unassembled WGS sequence"/>
</dbReference>
<sequence length="81" mass="9740">MQTFSLRVKLVVIVRGVLMVLEKRLIDRKLLFFDELGEPTKLSEKEFYEAYEKREIEISADQPYLGRVLNRPWFRRHLQAS</sequence>
<dbReference type="AlphaFoldDB" id="V7DGR0"/>
<accession>V7DGR0</accession>
<dbReference type="RefSeq" id="WP_023660541.1">
    <property type="nucleotide sequence ID" value="NZ_AXUP01000002.1"/>
</dbReference>
<gene>
    <name evidence="1" type="ORF">O164_00580</name>
</gene>
<organism evidence="1 2">
    <name type="scientific">Pseudomonas taiwanensis SJ9</name>
    <dbReference type="NCBI Taxonomy" id="1388762"/>
    <lineage>
        <taxon>Bacteria</taxon>
        <taxon>Pseudomonadati</taxon>
        <taxon>Pseudomonadota</taxon>
        <taxon>Gammaproteobacteria</taxon>
        <taxon>Pseudomonadales</taxon>
        <taxon>Pseudomonadaceae</taxon>
        <taxon>Pseudomonas</taxon>
    </lineage>
</organism>
<evidence type="ECO:0000313" key="2">
    <source>
        <dbReference type="Proteomes" id="UP000018511"/>
    </source>
</evidence>